<proteinExistence type="predicted"/>
<name>A0AB36G4C4_CAMJU</name>
<evidence type="ECO:0008006" key="5">
    <source>
        <dbReference type="Google" id="ProtNLM"/>
    </source>
</evidence>
<evidence type="ECO:0000256" key="2">
    <source>
        <dbReference type="SAM" id="SignalP"/>
    </source>
</evidence>
<keyword evidence="2" id="KW-0732">Signal</keyword>
<comment type="caution">
    <text evidence="3">The sequence shown here is derived from an EMBL/GenBank/DDBJ whole genome shotgun (WGS) entry which is preliminary data.</text>
</comment>
<dbReference type="EMBL" id="MJVJ01000053">
    <property type="protein sequence ID" value="OEV48936.1"/>
    <property type="molecule type" value="Genomic_DNA"/>
</dbReference>
<sequence>MKTKFSLILSACLLSSSLFAKNTDDEITKLQKQLAQIQAELAQIRKEREAQAKQNEAVKAELADLNDRADETEFQAALSKVKFGLEFSTAVSNTNFNHIPYTEGQTSGYKDYSANNKWMNELHLNMNADINDKTKFYGRLSMAKNWSQMGWSGSPLDLDAGRNTRTSGPVLYVDRAYLDYYITPEWIATIGRQPGTDGPGSNLRNNALRQSTYPALAINALGDAAVITYKPESLQDHKVAIRAAYGKTYQWDEEGKVRDWMSDQKDADANLYYAAVEGELPIEGMGDNLILFNIAYLSDFALPLNNGPIGLPSNGVTTILDDDGVVNLGDLTIANLHFENYKAFGTNFNYFISLGYSHGNNNQLSPVLSGILQTQGYNGKFNEEDGYAVHVGGRYDFTKALKVGYEFFWGSRYWYTMSRPSINDPLNIRMTRGTAHDFYVIYQLDRYQFLRLSYTNIQNIWGNRGLPFGGAKKDKARADNIMLMYNVKF</sequence>
<organism evidence="3 4">
    <name type="scientific">Campylobacter jejuni</name>
    <dbReference type="NCBI Taxonomy" id="197"/>
    <lineage>
        <taxon>Bacteria</taxon>
        <taxon>Pseudomonadati</taxon>
        <taxon>Campylobacterota</taxon>
        <taxon>Epsilonproteobacteria</taxon>
        <taxon>Campylobacterales</taxon>
        <taxon>Campylobacteraceae</taxon>
        <taxon>Campylobacter</taxon>
    </lineage>
</organism>
<feature type="chain" id="PRO_5044299158" description="DUF3373 family protein" evidence="2">
    <location>
        <begin position="21"/>
        <end position="489"/>
    </location>
</feature>
<dbReference type="InterPro" id="IPR021803">
    <property type="entry name" value="DUF3373"/>
</dbReference>
<keyword evidence="1" id="KW-0175">Coiled coil</keyword>
<evidence type="ECO:0000256" key="1">
    <source>
        <dbReference type="SAM" id="Coils"/>
    </source>
</evidence>
<dbReference type="Pfam" id="PF11853">
    <property type="entry name" value="DUF3373"/>
    <property type="match status" value="1"/>
</dbReference>
<reference evidence="3 4" key="1">
    <citation type="submission" date="2016-09" db="EMBL/GenBank/DDBJ databases">
        <title>Campylobacter from American crows.</title>
        <authorList>
            <person name="Weis A.M."/>
            <person name="Weimer B.C."/>
            <person name="Townsend A.K."/>
            <person name="Taff C."/>
        </authorList>
    </citation>
    <scope>NUCLEOTIDE SEQUENCE [LARGE SCALE GENOMIC DNA]</scope>
    <source>
        <strain evidence="3 4">BCW_3791</strain>
    </source>
</reference>
<dbReference type="RefSeq" id="WP_002881596.1">
    <property type="nucleotide sequence ID" value="NZ_MJVJ01000053.1"/>
</dbReference>
<feature type="signal peptide" evidence="2">
    <location>
        <begin position="1"/>
        <end position="20"/>
    </location>
</feature>
<evidence type="ECO:0000313" key="3">
    <source>
        <dbReference type="EMBL" id="OEV48936.1"/>
    </source>
</evidence>
<dbReference type="AlphaFoldDB" id="A0AB36G4C4"/>
<dbReference type="Proteomes" id="UP000865560">
    <property type="component" value="Unassembled WGS sequence"/>
</dbReference>
<evidence type="ECO:0000313" key="4">
    <source>
        <dbReference type="Proteomes" id="UP000865560"/>
    </source>
</evidence>
<gene>
    <name evidence="3" type="ORF">AJY60_03390</name>
</gene>
<protein>
    <recommendedName>
        <fullName evidence="5">DUF3373 family protein</fullName>
    </recommendedName>
</protein>
<accession>A0AB36G4C4</accession>
<feature type="coiled-coil region" evidence="1">
    <location>
        <begin position="20"/>
        <end position="75"/>
    </location>
</feature>